<keyword evidence="6" id="KW-1185">Reference proteome</keyword>
<feature type="domain" description="N-acetyltransferase" evidence="4">
    <location>
        <begin position="3"/>
        <end position="166"/>
    </location>
</feature>
<organism evidence="5 6">
    <name type="scientific">Allosphingosinicella deserti</name>
    <dbReference type="NCBI Taxonomy" id="2116704"/>
    <lineage>
        <taxon>Bacteria</taxon>
        <taxon>Pseudomonadati</taxon>
        <taxon>Pseudomonadota</taxon>
        <taxon>Alphaproteobacteria</taxon>
        <taxon>Sphingomonadales</taxon>
        <taxon>Sphingomonadaceae</taxon>
        <taxon>Allosphingosinicella</taxon>
    </lineage>
</organism>
<evidence type="ECO:0000313" key="6">
    <source>
        <dbReference type="Proteomes" id="UP000241167"/>
    </source>
</evidence>
<dbReference type="GO" id="GO:0008080">
    <property type="term" value="F:N-acetyltransferase activity"/>
    <property type="evidence" value="ECO:0007669"/>
    <property type="project" value="TreeGrafter"/>
</dbReference>
<dbReference type="InterPro" id="IPR000182">
    <property type="entry name" value="GNAT_dom"/>
</dbReference>
<evidence type="ECO:0000256" key="1">
    <source>
        <dbReference type="ARBA" id="ARBA00008694"/>
    </source>
</evidence>
<evidence type="ECO:0000256" key="3">
    <source>
        <dbReference type="ARBA" id="ARBA00023315"/>
    </source>
</evidence>
<reference evidence="5 6" key="1">
    <citation type="submission" date="2018-03" db="EMBL/GenBank/DDBJ databases">
        <title>The draft genome of Sphingosinicella sp. GL-C-18.</title>
        <authorList>
            <person name="Liu L."/>
            <person name="Li L."/>
            <person name="Liang L."/>
            <person name="Zhang X."/>
            <person name="Wang T."/>
        </authorList>
    </citation>
    <scope>NUCLEOTIDE SEQUENCE [LARGE SCALE GENOMIC DNA]</scope>
    <source>
        <strain evidence="5 6">GL-C-18</strain>
    </source>
</reference>
<dbReference type="PROSITE" id="PS51186">
    <property type="entry name" value="GNAT"/>
    <property type="match status" value="1"/>
</dbReference>
<evidence type="ECO:0000313" key="5">
    <source>
        <dbReference type="EMBL" id="PSJ40483.1"/>
    </source>
</evidence>
<name>A0A2P7QR87_9SPHN</name>
<gene>
    <name evidence="5" type="ORF">C7I55_09100</name>
</gene>
<evidence type="ECO:0000259" key="4">
    <source>
        <dbReference type="PROSITE" id="PS51186"/>
    </source>
</evidence>
<dbReference type="Proteomes" id="UP000241167">
    <property type="component" value="Unassembled WGS sequence"/>
</dbReference>
<dbReference type="Pfam" id="PF00583">
    <property type="entry name" value="Acetyltransf_1"/>
    <property type="match status" value="1"/>
</dbReference>
<accession>A0A2P7QR87</accession>
<dbReference type="OrthoDB" id="9805924at2"/>
<dbReference type="EMBL" id="PXYI01000003">
    <property type="protein sequence ID" value="PSJ40483.1"/>
    <property type="molecule type" value="Genomic_DNA"/>
</dbReference>
<keyword evidence="3" id="KW-0012">Acyltransferase</keyword>
<sequence>MTLSIRPAAPADVPVIHRFVRELAAFEQAPDSVESTEAMLHEALFGARPAAEALIAERSGDQGGEDSAIGFAIFYTTFSTWTGRRGIWLDDLYITPDARGSGAGAALLKAIAGLAVDRGCARFEWWVLDWNTPAIDFYRAKGAVAQDEWTVQRVSGDALLTLAGRR</sequence>
<dbReference type="CDD" id="cd04301">
    <property type="entry name" value="NAT_SF"/>
    <property type="match status" value="1"/>
</dbReference>
<comment type="similarity">
    <text evidence="1">Belongs to the acetyltransferase family.</text>
</comment>
<protein>
    <submittedName>
        <fullName evidence="5">GNAT family N-acetyltransferase</fullName>
    </submittedName>
</protein>
<proteinExistence type="inferred from homology"/>
<dbReference type="FunFam" id="3.40.630.30:FF:000064">
    <property type="entry name" value="GNAT family acetyltransferase"/>
    <property type="match status" value="1"/>
</dbReference>
<dbReference type="PANTHER" id="PTHR10545:SF29">
    <property type="entry name" value="GH14572P-RELATED"/>
    <property type="match status" value="1"/>
</dbReference>
<evidence type="ECO:0000256" key="2">
    <source>
        <dbReference type="ARBA" id="ARBA00022679"/>
    </source>
</evidence>
<dbReference type="Gene3D" id="3.40.630.30">
    <property type="match status" value="1"/>
</dbReference>
<dbReference type="PANTHER" id="PTHR10545">
    <property type="entry name" value="DIAMINE N-ACETYLTRANSFERASE"/>
    <property type="match status" value="1"/>
</dbReference>
<dbReference type="InterPro" id="IPR051016">
    <property type="entry name" value="Diverse_Substrate_AcTransf"/>
</dbReference>
<dbReference type="SUPFAM" id="SSF55729">
    <property type="entry name" value="Acyl-CoA N-acyltransferases (Nat)"/>
    <property type="match status" value="1"/>
</dbReference>
<dbReference type="AlphaFoldDB" id="A0A2P7QR87"/>
<dbReference type="RefSeq" id="WP_106512636.1">
    <property type="nucleotide sequence ID" value="NZ_PXYI01000003.1"/>
</dbReference>
<comment type="caution">
    <text evidence="5">The sequence shown here is derived from an EMBL/GenBank/DDBJ whole genome shotgun (WGS) entry which is preliminary data.</text>
</comment>
<keyword evidence="2 5" id="KW-0808">Transferase</keyword>
<dbReference type="InterPro" id="IPR016181">
    <property type="entry name" value="Acyl_CoA_acyltransferase"/>
</dbReference>